<name>A0A559MIQ0_9HELO</name>
<evidence type="ECO:0000313" key="2">
    <source>
        <dbReference type="EMBL" id="TVY92836.1"/>
    </source>
</evidence>
<comment type="caution">
    <text evidence="2">The sequence shown here is derived from an EMBL/GenBank/DDBJ whole genome shotgun (WGS) entry which is preliminary data.</text>
</comment>
<accession>A0A559MIQ0</accession>
<keyword evidence="3" id="KW-1185">Reference proteome</keyword>
<proteinExistence type="predicted"/>
<protein>
    <submittedName>
        <fullName evidence="2">Uncharacterized protein</fullName>
    </submittedName>
</protein>
<evidence type="ECO:0000256" key="1">
    <source>
        <dbReference type="SAM" id="MobiDB-lite"/>
    </source>
</evidence>
<dbReference type="Proteomes" id="UP000315522">
    <property type="component" value="Unassembled WGS sequence"/>
</dbReference>
<gene>
    <name evidence="2" type="ORF">LAWI1_G003286</name>
</gene>
<reference evidence="2 3" key="1">
    <citation type="submission" date="2018-05" db="EMBL/GenBank/DDBJ databases">
        <title>Genome sequencing and assembly of the regulated plant pathogen Lachnellula willkommii and related sister species for the development of diagnostic species identification markers.</title>
        <authorList>
            <person name="Giroux E."/>
            <person name="Bilodeau G."/>
        </authorList>
    </citation>
    <scope>NUCLEOTIDE SEQUENCE [LARGE SCALE GENOMIC DNA]</scope>
    <source>
        <strain evidence="2 3">CBS 172.35</strain>
    </source>
</reference>
<sequence>MERITKVFFDPLATTKSQICAILEDRPVGSAHPFSPERLLLCRTAERIAEIDISAYPEDYFFNAVDLGELGETLLRRMAGFPSHLAVFNDYTIQQAPASTFKVPIVSGEIAVFAVSELTPTYYDFCIADADCNVCCWRAQYTFAGVRHSGDLIVKRDILHYIRIDPEKLIKKELAIFISGYNTTRLTRFLGSNPAVLIANNVDKILYIVPVPLDAATIGDATICCPLVVKQDGNSLICSILPTPTTDRDISCRANKMESSSLPEAVNRADFTMATSVAKPALQDVAPAAGTDIDNTISNSKNPPTMTSKPNAVIGSKSTILPSIIDQDTTQIIRFGTGIEFKEGPESDARDTSTVILPCIFGSQLDGPVLLATGRVPTNVPFSDEHSLRCYYQQVRSVVVVVDDRMTDNARNLASAYRINALFIVQATPKEAPKTSEEVLALLNSVNINAVTALAGPQSLILVSISEKYYFYRGIANRLHLNTATLPFGSDITDMLEAAGVESIIDPQVKRIVNLDESNTIIFPSTGQVIKPQDLKKLFEDLPVEQVATMKEDIAAAVPQLQALMNQTDLQQLSNALITTLYAKTSNVIAPLRTAYINFLTKEYKSGDPDLLKRKNDMLGKLRKETKSLQKAVEPATSSLANMMSSQTTSKRTHDLKRLQRQTTIQNNVEAAKNMTFDKLADMLENHAGEMGMMVMNIETTPYRQLLETLKDSSKTLNASSCCDLDSRILHLEGFDAGILIEQSQSTHDGPLRNQQGPTHPILALPYLSQNRGPSGSMLAWVCWDEFVNLDSPFKVRWMEKCNDAHIAALRIMMRDTLSHAVVSREHNFQAGSQEIGQLMSALLMAAMSKLAAMRTTAPGVMSKAEDTVTKLMRGLFANLLTIAGSGVRPLSMVWQLFGKFPQFDVPSSVTDWSFYETVVALYPYTGWPLQQFHSNLEKLLDKVVVRVVTKNEKTDKIKANLAYDLAKYCKLRNIQLEHSRTILTIFMKLLTDKDIDRKAVAQRLLKNVPHKLEKETESYTRMVKYLEHLANGGDRRAQDDLVAASVFTKRSATFRKIKKQIASACQIQDEAKIKTACQELLDKRAEIAQLWGVVPETLKVQNMKAYQGLLTTKYGDDIDTTMKAYNKKILSQAIGDAEQQRIPWQVGKKGEFGDDIEPLDEKFVYKILTGKSLDVVTTSDNMEDTTVTVVAKKEEQRLADFSSVLSPKFIKQVEKAVSPEEVCKIIGVPASAMRVFAKALSPDLVWEELGRNFKGVILSLVKERSNRLESRPARRLLGTSGQTSAILEVEQLQIAE</sequence>
<evidence type="ECO:0000313" key="3">
    <source>
        <dbReference type="Proteomes" id="UP000315522"/>
    </source>
</evidence>
<organism evidence="2 3">
    <name type="scientific">Lachnellula willkommii</name>
    <dbReference type="NCBI Taxonomy" id="215461"/>
    <lineage>
        <taxon>Eukaryota</taxon>
        <taxon>Fungi</taxon>
        <taxon>Dikarya</taxon>
        <taxon>Ascomycota</taxon>
        <taxon>Pezizomycotina</taxon>
        <taxon>Leotiomycetes</taxon>
        <taxon>Helotiales</taxon>
        <taxon>Lachnaceae</taxon>
        <taxon>Lachnellula</taxon>
    </lineage>
</organism>
<feature type="region of interest" description="Disordered" evidence="1">
    <location>
        <begin position="294"/>
        <end position="313"/>
    </location>
</feature>
<dbReference type="EMBL" id="QGML01000236">
    <property type="protein sequence ID" value="TVY92836.1"/>
    <property type="molecule type" value="Genomic_DNA"/>
</dbReference>